<keyword evidence="5" id="KW-1185">Reference proteome</keyword>
<dbReference type="GO" id="GO:0043531">
    <property type="term" value="F:ADP binding"/>
    <property type="evidence" value="ECO:0007669"/>
    <property type="project" value="InterPro"/>
</dbReference>
<dbReference type="InterPro" id="IPR056681">
    <property type="entry name" value="DUF7779"/>
</dbReference>
<dbReference type="AlphaFoldDB" id="A0AA35QDH5"/>
<feature type="repeat" description="TPR" evidence="1">
    <location>
        <begin position="615"/>
        <end position="648"/>
    </location>
</feature>
<feature type="domain" description="NB-ARC" evidence="2">
    <location>
        <begin position="120"/>
        <end position="291"/>
    </location>
</feature>
<dbReference type="InterPro" id="IPR027417">
    <property type="entry name" value="P-loop_NTPase"/>
</dbReference>
<dbReference type="SUPFAM" id="SSF48452">
    <property type="entry name" value="TPR-like"/>
    <property type="match status" value="2"/>
</dbReference>
<organism evidence="4 5">
    <name type="scientific">Clonostachys chloroleuca</name>
    <dbReference type="NCBI Taxonomy" id="1926264"/>
    <lineage>
        <taxon>Eukaryota</taxon>
        <taxon>Fungi</taxon>
        <taxon>Dikarya</taxon>
        <taxon>Ascomycota</taxon>
        <taxon>Pezizomycotina</taxon>
        <taxon>Sordariomycetes</taxon>
        <taxon>Hypocreomycetidae</taxon>
        <taxon>Hypocreales</taxon>
        <taxon>Bionectriaceae</taxon>
        <taxon>Clonostachys</taxon>
    </lineage>
</organism>
<dbReference type="Proteomes" id="UP001160390">
    <property type="component" value="Unassembled WGS sequence"/>
</dbReference>
<reference evidence="4" key="1">
    <citation type="submission" date="2023-01" db="EMBL/GenBank/DDBJ databases">
        <authorList>
            <person name="Piombo E."/>
        </authorList>
    </citation>
    <scope>NUCLEOTIDE SEQUENCE</scope>
</reference>
<evidence type="ECO:0008006" key="6">
    <source>
        <dbReference type="Google" id="ProtNLM"/>
    </source>
</evidence>
<proteinExistence type="predicted"/>
<gene>
    <name evidence="4" type="ORF">CCHLO57077_00018594</name>
</gene>
<keyword evidence="1" id="KW-0802">TPR repeat</keyword>
<evidence type="ECO:0000313" key="5">
    <source>
        <dbReference type="Proteomes" id="UP001160390"/>
    </source>
</evidence>
<evidence type="ECO:0000259" key="3">
    <source>
        <dbReference type="Pfam" id="PF25000"/>
    </source>
</evidence>
<accession>A0AA35QDH5</accession>
<dbReference type="Gene3D" id="3.40.50.300">
    <property type="entry name" value="P-loop containing nucleotide triphosphate hydrolases"/>
    <property type="match status" value="1"/>
</dbReference>
<name>A0AA35QDH5_9HYPO</name>
<dbReference type="EMBL" id="CABFNP030001332">
    <property type="protein sequence ID" value="CAI6099909.1"/>
    <property type="molecule type" value="Genomic_DNA"/>
</dbReference>
<evidence type="ECO:0000256" key="1">
    <source>
        <dbReference type="PROSITE-ProRule" id="PRU00339"/>
    </source>
</evidence>
<dbReference type="Pfam" id="PF25000">
    <property type="entry name" value="DUF7779"/>
    <property type="match status" value="1"/>
</dbReference>
<dbReference type="InterPro" id="IPR011990">
    <property type="entry name" value="TPR-like_helical_dom_sf"/>
</dbReference>
<sequence length="766" mass="86586">MTDLTCKDTKPTVLTATSIADHDAASVIPGEITPPQPQRHVSNEATVAPSEYQTRVLPIAEDSRHDLTPIADFSTGKRDPILPCHFMQIGKNKDFYGREDVIRKIEDVLLPADANGESPKNMKIFSICGPGGMGKTQIATEFTLRYQDAFEAIFWVHADEEVTLADEFSQIAEKLGLVLEGTADAKDPVVTRELAKGWLAEPLRSYRMADRNADNEVPWLLVFDNVDNPDLIWDYLPPMGGEGPSAGSVLITSRDSLARTPHYQVTHGIDLAPLSQEDAANLLLKLTWREDNDQDQELSSSVADILGGLPLALTQMAGVMNKLSLSFDDFIKRYEERESHKELFSEPSKRHATYKFNLATVWALEELEHSRGLLDVMSLLHPDGISNSYLEGSVDISELQDYPKTVRAYQDARSELLRSSLVNYNKSTSKLTIHRLIQDCAKSKMSLERSASVFSAAVNMLWLKWPMAEPGVRHHIARWKECELMCPHILRLRDYYTQASEGLQAVLINNLVFAQLMNELGWYFQERGHTSKALDCYHISQKSVEHIIEQIKSKEEKREEYKLAKGLLAETHNNLAGSATELNHPREAMEHFVKYNEMLEEEHRESPNVSDARLTSSCFNIGMSYSMLSQYEKAVEWLKKALAEAERLSEPRKVKLARSLALINLGMTYWLSENFDESHDILKRALREREELLGPNDRQSMITGRILHGLGNVRNSLGMLEESFDTHKKALLHFKETVGNNHHRTGNSCFKTAEHFVRTGDLPVAM</sequence>
<protein>
    <recommendedName>
        <fullName evidence="6">NB-ARC domain-containing protein</fullName>
    </recommendedName>
</protein>
<dbReference type="Gene3D" id="1.25.40.10">
    <property type="entry name" value="Tetratricopeptide repeat domain"/>
    <property type="match status" value="1"/>
</dbReference>
<comment type="caution">
    <text evidence="4">The sequence shown here is derived from an EMBL/GenBank/DDBJ whole genome shotgun (WGS) entry which is preliminary data.</text>
</comment>
<dbReference type="Pfam" id="PF00931">
    <property type="entry name" value="NB-ARC"/>
    <property type="match status" value="1"/>
</dbReference>
<dbReference type="PANTHER" id="PTHR35205">
    <property type="entry name" value="NB-ARC AND TPR DOMAIN PROTEIN"/>
    <property type="match status" value="1"/>
</dbReference>
<evidence type="ECO:0000259" key="2">
    <source>
        <dbReference type="Pfam" id="PF00931"/>
    </source>
</evidence>
<dbReference type="Pfam" id="PF13424">
    <property type="entry name" value="TPR_12"/>
    <property type="match status" value="1"/>
</dbReference>
<feature type="domain" description="DUF7779" evidence="3">
    <location>
        <begin position="362"/>
        <end position="449"/>
    </location>
</feature>
<dbReference type="InterPro" id="IPR002182">
    <property type="entry name" value="NB-ARC"/>
</dbReference>
<evidence type="ECO:0000313" key="4">
    <source>
        <dbReference type="EMBL" id="CAI6099909.1"/>
    </source>
</evidence>
<dbReference type="InterPro" id="IPR019734">
    <property type="entry name" value="TPR_rpt"/>
</dbReference>
<dbReference type="PROSITE" id="PS50005">
    <property type="entry name" value="TPR"/>
    <property type="match status" value="1"/>
</dbReference>
<dbReference type="PANTHER" id="PTHR35205:SF1">
    <property type="entry name" value="ZU5 DOMAIN-CONTAINING PROTEIN"/>
    <property type="match status" value="1"/>
</dbReference>
<dbReference type="SUPFAM" id="SSF52540">
    <property type="entry name" value="P-loop containing nucleoside triphosphate hydrolases"/>
    <property type="match status" value="1"/>
</dbReference>
<dbReference type="SMART" id="SM00028">
    <property type="entry name" value="TPR"/>
    <property type="match status" value="4"/>
</dbReference>